<evidence type="ECO:0000256" key="1">
    <source>
        <dbReference type="ARBA" id="ARBA00001917"/>
    </source>
</evidence>
<feature type="domain" description="NADPH-dependent FMN reductase-like" evidence="3">
    <location>
        <begin position="10"/>
        <end position="149"/>
    </location>
</feature>
<gene>
    <name evidence="4" type="ORF">SAMN04488052_104107</name>
</gene>
<dbReference type="PANTHER" id="PTHR30543">
    <property type="entry name" value="CHROMATE REDUCTASE"/>
    <property type="match status" value="1"/>
</dbReference>
<keyword evidence="5" id="KW-1185">Reference proteome</keyword>
<dbReference type="Gene3D" id="3.40.50.360">
    <property type="match status" value="1"/>
</dbReference>
<dbReference type="Pfam" id="PF03358">
    <property type="entry name" value="FMN_red"/>
    <property type="match status" value="1"/>
</dbReference>
<dbReference type="OrthoDB" id="9812295at2"/>
<dbReference type="RefSeq" id="WP_091643263.1">
    <property type="nucleotide sequence ID" value="NZ_FOEG01000004.1"/>
</dbReference>
<comment type="cofactor">
    <cofactor evidence="1">
        <name>FMN</name>
        <dbReference type="ChEBI" id="CHEBI:58210"/>
    </cofactor>
</comment>
<dbReference type="SUPFAM" id="SSF52218">
    <property type="entry name" value="Flavoproteins"/>
    <property type="match status" value="1"/>
</dbReference>
<dbReference type="EMBL" id="FOEG01000004">
    <property type="protein sequence ID" value="SEO89271.1"/>
    <property type="molecule type" value="Genomic_DNA"/>
</dbReference>
<dbReference type="GO" id="GO:0010181">
    <property type="term" value="F:FMN binding"/>
    <property type="evidence" value="ECO:0007669"/>
    <property type="project" value="TreeGrafter"/>
</dbReference>
<dbReference type="STRING" id="406100.SAMN04488052_104107"/>
<dbReference type="GO" id="GO:0005829">
    <property type="term" value="C:cytosol"/>
    <property type="evidence" value="ECO:0007669"/>
    <property type="project" value="TreeGrafter"/>
</dbReference>
<evidence type="ECO:0000313" key="5">
    <source>
        <dbReference type="Proteomes" id="UP000199657"/>
    </source>
</evidence>
<proteinExistence type="predicted"/>
<protein>
    <submittedName>
        <fullName evidence="4">NAD(P)H-dependent FMN reductase</fullName>
    </submittedName>
</protein>
<keyword evidence="2" id="KW-0285">Flavoprotein</keyword>
<dbReference type="PANTHER" id="PTHR30543:SF21">
    <property type="entry name" value="NAD(P)H-DEPENDENT FMN REDUCTASE LOT6"/>
    <property type="match status" value="1"/>
</dbReference>
<dbReference type="InterPro" id="IPR029039">
    <property type="entry name" value="Flavoprotein-like_sf"/>
</dbReference>
<dbReference type="InterPro" id="IPR050712">
    <property type="entry name" value="NAD(P)H-dep_reductase"/>
</dbReference>
<dbReference type="AlphaFoldDB" id="A0A1H8TEG7"/>
<evidence type="ECO:0000313" key="4">
    <source>
        <dbReference type="EMBL" id="SEO89271.1"/>
    </source>
</evidence>
<dbReference type="Proteomes" id="UP000199657">
    <property type="component" value="Unassembled WGS sequence"/>
</dbReference>
<keyword evidence="2" id="KW-0288">FMN</keyword>
<evidence type="ECO:0000256" key="2">
    <source>
        <dbReference type="ARBA" id="ARBA00022643"/>
    </source>
</evidence>
<dbReference type="GO" id="GO:0016491">
    <property type="term" value="F:oxidoreductase activity"/>
    <property type="evidence" value="ECO:0007669"/>
    <property type="project" value="InterPro"/>
</dbReference>
<organism evidence="4 5">
    <name type="scientific">Aquisalimonas asiatica</name>
    <dbReference type="NCBI Taxonomy" id="406100"/>
    <lineage>
        <taxon>Bacteria</taxon>
        <taxon>Pseudomonadati</taxon>
        <taxon>Pseudomonadota</taxon>
        <taxon>Gammaproteobacteria</taxon>
        <taxon>Chromatiales</taxon>
        <taxon>Ectothiorhodospiraceae</taxon>
        <taxon>Aquisalimonas</taxon>
    </lineage>
</organism>
<sequence length="196" mass="21794">MSEHLRERSKVALILGSACEGRLCDTVAAWVEQSVRAGGEFEIDVIDPLALELPVRHEHEDGPAVQALQQRLADADAFIVVTPEYNHSYPAALKFLIDSVYEAWQAKPVAFVSYGGIAGGLRAVEHLRHVFAELHAVGIRDVVSFANVWESIDERSGELRGSTSAERSMSTLLSRLHWWAEALRHARLVRPYQQVA</sequence>
<evidence type="ECO:0000259" key="3">
    <source>
        <dbReference type="Pfam" id="PF03358"/>
    </source>
</evidence>
<accession>A0A1H8TEG7</accession>
<reference evidence="4 5" key="1">
    <citation type="submission" date="2016-10" db="EMBL/GenBank/DDBJ databases">
        <authorList>
            <person name="de Groot N.N."/>
        </authorList>
    </citation>
    <scope>NUCLEOTIDE SEQUENCE [LARGE SCALE GENOMIC DNA]</scope>
    <source>
        <strain evidence="4 5">CGMCC 1.6291</strain>
    </source>
</reference>
<name>A0A1H8TEG7_9GAMM</name>
<dbReference type="InterPro" id="IPR005025">
    <property type="entry name" value="FMN_Rdtase-like_dom"/>
</dbReference>